<comment type="caution">
    <text evidence="1">The sequence shown here is derived from an EMBL/GenBank/DDBJ whole genome shotgun (WGS) entry which is preliminary data.</text>
</comment>
<accession>A0A164K2R4</accession>
<dbReference type="EMBL" id="LWGR01000013">
    <property type="protein sequence ID" value="KZM70969.1"/>
    <property type="molecule type" value="Genomic_DNA"/>
</dbReference>
<evidence type="ECO:0008006" key="3">
    <source>
        <dbReference type="Google" id="ProtNLM"/>
    </source>
</evidence>
<sequence length="67" mass="7683">MSETRASEEPLVTPHQLAVRWGVTEQYLADMRYHGTGPAFIKVGRKVRYSWRAIREYETANTAARTA</sequence>
<evidence type="ECO:0000313" key="2">
    <source>
        <dbReference type="Proteomes" id="UP000076512"/>
    </source>
</evidence>
<proteinExistence type="predicted"/>
<keyword evidence="2" id="KW-1185">Reference proteome</keyword>
<dbReference type="STRING" id="455432.AWN90_41325"/>
<reference evidence="1 2" key="1">
    <citation type="submission" date="2016-04" db="EMBL/GenBank/DDBJ databases">
        <authorList>
            <person name="Evans L.H."/>
            <person name="Alamgir A."/>
            <person name="Owens N."/>
            <person name="Weber N.D."/>
            <person name="Virtaneva K."/>
            <person name="Barbian K."/>
            <person name="Babar A."/>
            <person name="Rosenke K."/>
        </authorList>
    </citation>
    <scope>NUCLEOTIDE SEQUENCE [LARGE SCALE GENOMIC DNA]</scope>
    <source>
        <strain evidence="1 2">IFM 0406</strain>
    </source>
</reference>
<dbReference type="RefSeq" id="WP_067594897.1">
    <property type="nucleotide sequence ID" value="NZ_JABMCZ010000003.1"/>
</dbReference>
<name>A0A164K2R4_9NOCA</name>
<organism evidence="1 2">
    <name type="scientific">Nocardia terpenica</name>
    <dbReference type="NCBI Taxonomy" id="455432"/>
    <lineage>
        <taxon>Bacteria</taxon>
        <taxon>Bacillati</taxon>
        <taxon>Actinomycetota</taxon>
        <taxon>Actinomycetes</taxon>
        <taxon>Mycobacteriales</taxon>
        <taxon>Nocardiaceae</taxon>
        <taxon>Nocardia</taxon>
    </lineage>
</organism>
<dbReference type="Proteomes" id="UP000076512">
    <property type="component" value="Unassembled WGS sequence"/>
</dbReference>
<gene>
    <name evidence="1" type="ORF">AWN90_41325</name>
</gene>
<evidence type="ECO:0000313" key="1">
    <source>
        <dbReference type="EMBL" id="KZM70969.1"/>
    </source>
</evidence>
<protein>
    <recommendedName>
        <fullName evidence="3">DNA-binding protein</fullName>
    </recommendedName>
</protein>
<dbReference type="AlphaFoldDB" id="A0A164K2R4"/>